<dbReference type="Gene3D" id="2.170.130.10">
    <property type="entry name" value="TonB-dependent receptor, plug domain"/>
    <property type="match status" value="1"/>
</dbReference>
<evidence type="ECO:0000256" key="2">
    <source>
        <dbReference type="ARBA" id="ARBA00022448"/>
    </source>
</evidence>
<keyword evidence="7 8" id="KW-0998">Cell outer membrane</keyword>
<evidence type="ECO:0000256" key="5">
    <source>
        <dbReference type="ARBA" id="ARBA00023077"/>
    </source>
</evidence>
<keyword evidence="4 8" id="KW-0812">Transmembrane</keyword>
<feature type="domain" description="TonB-dependent receptor plug" evidence="12">
    <location>
        <begin position="59"/>
        <end position="149"/>
    </location>
</feature>
<evidence type="ECO:0000256" key="3">
    <source>
        <dbReference type="ARBA" id="ARBA00022452"/>
    </source>
</evidence>
<dbReference type="InterPro" id="IPR012910">
    <property type="entry name" value="Plug_dom"/>
</dbReference>
<dbReference type="Proteomes" id="UP001501476">
    <property type="component" value="Unassembled WGS sequence"/>
</dbReference>
<evidence type="ECO:0000256" key="10">
    <source>
        <dbReference type="SAM" id="SignalP"/>
    </source>
</evidence>
<evidence type="ECO:0000313" key="14">
    <source>
        <dbReference type="Proteomes" id="UP001501476"/>
    </source>
</evidence>
<keyword evidence="3 8" id="KW-1134">Transmembrane beta strand</keyword>
<gene>
    <name evidence="13" type="ORF">GCM10008964_26270</name>
</gene>
<name>A0ABP3DIS8_9GAMM</name>
<keyword evidence="10" id="KW-0732">Signal</keyword>
<accession>A0ABP3DIS8</accession>
<dbReference type="Pfam" id="PF00593">
    <property type="entry name" value="TonB_dep_Rec_b-barrel"/>
    <property type="match status" value="1"/>
</dbReference>
<keyword evidence="14" id="KW-1185">Reference proteome</keyword>
<protein>
    <submittedName>
        <fullName evidence="13">TonB-dependent receptor</fullName>
    </submittedName>
</protein>
<keyword evidence="6 8" id="KW-0472">Membrane</keyword>
<dbReference type="PANTHER" id="PTHR30069:SF49">
    <property type="entry name" value="OUTER MEMBRANE PROTEIN C"/>
    <property type="match status" value="1"/>
</dbReference>
<proteinExistence type="inferred from homology"/>
<keyword evidence="5 9" id="KW-0798">TonB box</keyword>
<dbReference type="Pfam" id="PF07715">
    <property type="entry name" value="Plug"/>
    <property type="match status" value="1"/>
</dbReference>
<comment type="caution">
    <text evidence="13">The sequence shown here is derived from an EMBL/GenBank/DDBJ whole genome shotgun (WGS) entry which is preliminary data.</text>
</comment>
<sequence length="744" mass="82100">MKRTSLSLSIMLSFVLPSIAYAEHSHDVEELEKVTVSGQAIQPLPQESAGLDLEALKSKRAQSSDTASLLKGIPGVSLYGAGGVSSLPVIRGLADDRLRIKVDGMDLISACANHMNPPLSYISPTNLSELKVYSGITPVSAGGDSIGGIIIAKSKQPEFAKDADSVLSKGEIGAFYRSNGDARGANLSATLATDNFSLNYTGSTSKANNYDAANNFKAAGPAASDRGWLDGDEVGSTAYETRNHALNLGFKLDNHLLQVKLTHQDIPYQGFPNQRMDMLENRSNSINFIYNGLFDWGSLETSLYREKTHHKMDFGDDKQFLYQSGMAPPAYGMPMETEGDNRGFSVKAEINANERDLYRIGADIQRYRLDDYWEASGGMMMSPNTFININNGQRDRYGVFAEWEADWTSKWTTLAGIRHETVKMDADDVQGYNSTNYDPTAFNNADKSQTDNNIDLTLIGRFTPSDNASYEFGYAQKTRSPNLYERYAWSTNGMAMRMVNLAGDGNGYVGNLDLDPEVAHTISFTADWHDAEKQDWNITFTPYISYVDDFIDAKRCSGQTGMMAVCTASNLSTSDDFVYLQYDNVSAKLYGADLSLAKHLYHDDKIGHISGQAVFSYVRGKNRDTGDNLYNIMPLNATFTLQHAKGAWHNSAEWQVVAAKDRVNDERNEQETSGYGLLNLRTSYQWKQARVDFGIDNVLDKGYSEPLSGAYTGQGRTMSPDGVAWGVTVPGMGRSFYTALSYSF</sequence>
<evidence type="ECO:0000259" key="11">
    <source>
        <dbReference type="Pfam" id="PF00593"/>
    </source>
</evidence>
<evidence type="ECO:0000259" key="12">
    <source>
        <dbReference type="Pfam" id="PF07715"/>
    </source>
</evidence>
<dbReference type="PANTHER" id="PTHR30069">
    <property type="entry name" value="TONB-DEPENDENT OUTER MEMBRANE RECEPTOR"/>
    <property type="match status" value="1"/>
</dbReference>
<keyword evidence="13" id="KW-0675">Receptor</keyword>
<comment type="subcellular location">
    <subcellularLocation>
        <location evidence="1 8">Cell outer membrane</location>
        <topology evidence="1 8">Multi-pass membrane protein</topology>
    </subcellularLocation>
</comment>
<dbReference type="InterPro" id="IPR000531">
    <property type="entry name" value="Beta-barrel_TonB"/>
</dbReference>
<dbReference type="InterPro" id="IPR039426">
    <property type="entry name" value="TonB-dep_rcpt-like"/>
</dbReference>
<feature type="chain" id="PRO_5046808015" evidence="10">
    <location>
        <begin position="23"/>
        <end position="744"/>
    </location>
</feature>
<evidence type="ECO:0000256" key="6">
    <source>
        <dbReference type="ARBA" id="ARBA00023136"/>
    </source>
</evidence>
<evidence type="ECO:0000313" key="13">
    <source>
        <dbReference type="EMBL" id="GAA0233718.1"/>
    </source>
</evidence>
<dbReference type="PROSITE" id="PS52016">
    <property type="entry name" value="TONB_DEPENDENT_REC_3"/>
    <property type="match status" value="1"/>
</dbReference>
<evidence type="ECO:0000256" key="7">
    <source>
        <dbReference type="ARBA" id="ARBA00023237"/>
    </source>
</evidence>
<dbReference type="InterPro" id="IPR037066">
    <property type="entry name" value="Plug_dom_sf"/>
</dbReference>
<evidence type="ECO:0000256" key="9">
    <source>
        <dbReference type="RuleBase" id="RU003357"/>
    </source>
</evidence>
<keyword evidence="2 8" id="KW-0813">Transport</keyword>
<comment type="similarity">
    <text evidence="8 9">Belongs to the TonB-dependent receptor family.</text>
</comment>
<feature type="domain" description="TonB-dependent receptor-like beta-barrel" evidence="11">
    <location>
        <begin position="232"/>
        <end position="698"/>
    </location>
</feature>
<reference evidence="14" key="1">
    <citation type="journal article" date="2019" name="Int. J. Syst. Evol. Microbiol.">
        <title>The Global Catalogue of Microorganisms (GCM) 10K type strain sequencing project: providing services to taxonomists for standard genome sequencing and annotation.</title>
        <authorList>
            <consortium name="The Broad Institute Genomics Platform"/>
            <consortium name="The Broad Institute Genome Sequencing Center for Infectious Disease"/>
            <person name="Wu L."/>
            <person name="Ma J."/>
        </authorList>
    </citation>
    <scope>NUCLEOTIDE SEQUENCE [LARGE SCALE GENOMIC DNA]</scope>
    <source>
        <strain evidence="14">JCM 6886</strain>
    </source>
</reference>
<dbReference type="InterPro" id="IPR036942">
    <property type="entry name" value="Beta-barrel_TonB_sf"/>
</dbReference>
<dbReference type="RefSeq" id="WP_343749782.1">
    <property type="nucleotide sequence ID" value="NZ_BAAADG010000018.1"/>
</dbReference>
<dbReference type="Gene3D" id="2.40.170.20">
    <property type="entry name" value="TonB-dependent receptor, beta-barrel domain"/>
    <property type="match status" value="1"/>
</dbReference>
<evidence type="ECO:0000256" key="8">
    <source>
        <dbReference type="PROSITE-ProRule" id="PRU01360"/>
    </source>
</evidence>
<evidence type="ECO:0000256" key="1">
    <source>
        <dbReference type="ARBA" id="ARBA00004571"/>
    </source>
</evidence>
<evidence type="ECO:0000256" key="4">
    <source>
        <dbReference type="ARBA" id="ARBA00022692"/>
    </source>
</evidence>
<organism evidence="13 14">
    <name type="scientific">Methylophaga marina</name>
    <dbReference type="NCBI Taxonomy" id="45495"/>
    <lineage>
        <taxon>Bacteria</taxon>
        <taxon>Pseudomonadati</taxon>
        <taxon>Pseudomonadota</taxon>
        <taxon>Gammaproteobacteria</taxon>
        <taxon>Thiotrichales</taxon>
        <taxon>Piscirickettsiaceae</taxon>
        <taxon>Methylophaga</taxon>
    </lineage>
</organism>
<feature type="signal peptide" evidence="10">
    <location>
        <begin position="1"/>
        <end position="22"/>
    </location>
</feature>
<dbReference type="EMBL" id="BAAADG010000018">
    <property type="protein sequence ID" value="GAA0233718.1"/>
    <property type="molecule type" value="Genomic_DNA"/>
</dbReference>
<dbReference type="SUPFAM" id="SSF56935">
    <property type="entry name" value="Porins"/>
    <property type="match status" value="1"/>
</dbReference>